<evidence type="ECO:0000313" key="3">
    <source>
        <dbReference type="Proteomes" id="UP001552299"/>
    </source>
</evidence>
<proteinExistence type="predicted"/>
<dbReference type="EMBL" id="JANQDX010000014">
    <property type="protein sequence ID" value="KAL0911850.1"/>
    <property type="molecule type" value="Genomic_DNA"/>
</dbReference>
<reference evidence="2 3" key="1">
    <citation type="journal article" date="2024" name="Plant Biotechnol. J.">
        <title>Dendrobium thyrsiflorum genome and its molecular insights into genes involved in important horticultural traits.</title>
        <authorList>
            <person name="Chen B."/>
            <person name="Wang J.Y."/>
            <person name="Zheng P.J."/>
            <person name="Li K.L."/>
            <person name="Liang Y.M."/>
            <person name="Chen X.F."/>
            <person name="Zhang C."/>
            <person name="Zhao X."/>
            <person name="He X."/>
            <person name="Zhang G.Q."/>
            <person name="Liu Z.J."/>
            <person name="Xu Q."/>
        </authorList>
    </citation>
    <scope>NUCLEOTIDE SEQUENCE [LARGE SCALE GENOMIC DNA]</scope>
    <source>
        <strain evidence="2">GZMU011</strain>
    </source>
</reference>
<feature type="region of interest" description="Disordered" evidence="1">
    <location>
        <begin position="88"/>
        <end position="114"/>
    </location>
</feature>
<sequence length="452" mass="48713">MESFNKFRFQRVGGGRRIGRSPIKQGPVTHGSNRGRLGHGGFVGGGARLAWSDSDGRTVGEVSLVRPEQAEARIEGIAGKNRKEAAVGWTGAGSEGSSRSRGCGSSNRASCGSRRTDLVTSRAEARVDDRLGLRSSELLDQKYFQSELQDFSNFEDESSHSAMITYLLAEGISFCAMNKLISLIFLFMCGSYSRHLRYGIGRKEALTSKFLCPSTGIFCQQIPEYEIQVSCSNVHHVELILVFLELLWKLVGTLASGSKAGNVDGCTVFLQMRKLHDHAFLPKMEKETNPQRSRQKSVGSENSIAMRPGLSVPRVGGGRRIGRSPIKLGPVTHGSSRGRLGHGGFVGGGARLAWSDPDGRTVGEVSLVQPEQAEARIEGIAGKNRKEAAAGWTGAGSEGSGRSRGCGSSNRASCGSRRTDLVTSRAEARVDDRLGLRSSEVTFQDLPFVFAE</sequence>
<protein>
    <submittedName>
        <fullName evidence="2">Uncharacterized protein</fullName>
    </submittedName>
</protein>
<name>A0ABD0UGH7_DENTH</name>
<accession>A0ABD0UGH7</accession>
<feature type="compositionally biased region" description="Low complexity" evidence="1">
    <location>
        <begin position="95"/>
        <end position="113"/>
    </location>
</feature>
<gene>
    <name evidence="2" type="ORF">M5K25_017777</name>
</gene>
<evidence type="ECO:0000256" key="1">
    <source>
        <dbReference type="SAM" id="MobiDB-lite"/>
    </source>
</evidence>
<evidence type="ECO:0000313" key="2">
    <source>
        <dbReference type="EMBL" id="KAL0911850.1"/>
    </source>
</evidence>
<dbReference type="Proteomes" id="UP001552299">
    <property type="component" value="Unassembled WGS sequence"/>
</dbReference>
<feature type="region of interest" description="Disordered" evidence="1">
    <location>
        <begin position="11"/>
        <end position="39"/>
    </location>
</feature>
<feature type="compositionally biased region" description="Gly residues" evidence="1">
    <location>
        <begin position="393"/>
        <end position="404"/>
    </location>
</feature>
<feature type="region of interest" description="Disordered" evidence="1">
    <location>
        <begin position="283"/>
        <end position="340"/>
    </location>
</feature>
<organism evidence="2 3">
    <name type="scientific">Dendrobium thyrsiflorum</name>
    <name type="common">Pinecone-like raceme dendrobium</name>
    <name type="synonym">Orchid</name>
    <dbReference type="NCBI Taxonomy" id="117978"/>
    <lineage>
        <taxon>Eukaryota</taxon>
        <taxon>Viridiplantae</taxon>
        <taxon>Streptophyta</taxon>
        <taxon>Embryophyta</taxon>
        <taxon>Tracheophyta</taxon>
        <taxon>Spermatophyta</taxon>
        <taxon>Magnoliopsida</taxon>
        <taxon>Liliopsida</taxon>
        <taxon>Asparagales</taxon>
        <taxon>Orchidaceae</taxon>
        <taxon>Epidendroideae</taxon>
        <taxon>Malaxideae</taxon>
        <taxon>Dendrobiinae</taxon>
        <taxon>Dendrobium</taxon>
    </lineage>
</organism>
<feature type="region of interest" description="Disordered" evidence="1">
    <location>
        <begin position="387"/>
        <end position="425"/>
    </location>
</feature>
<feature type="compositionally biased region" description="Low complexity" evidence="1">
    <location>
        <begin position="405"/>
        <end position="416"/>
    </location>
</feature>
<feature type="compositionally biased region" description="Polar residues" evidence="1">
    <location>
        <begin position="290"/>
        <end position="303"/>
    </location>
</feature>
<dbReference type="AlphaFoldDB" id="A0ABD0UGH7"/>
<comment type="caution">
    <text evidence="2">The sequence shown here is derived from an EMBL/GenBank/DDBJ whole genome shotgun (WGS) entry which is preliminary data.</text>
</comment>
<keyword evidence="3" id="KW-1185">Reference proteome</keyword>